<accession>W2TBI8</accession>
<protein>
    <submittedName>
        <fullName evidence="1">Uncharacterized protein</fullName>
    </submittedName>
</protein>
<name>W2TBI8_NECAM</name>
<evidence type="ECO:0000313" key="2">
    <source>
        <dbReference type="Proteomes" id="UP000053676"/>
    </source>
</evidence>
<dbReference type="AlphaFoldDB" id="W2TBI8"/>
<reference evidence="2" key="1">
    <citation type="journal article" date="2014" name="Nat. Genet.">
        <title>Genome of the human hookworm Necator americanus.</title>
        <authorList>
            <person name="Tang Y.T."/>
            <person name="Gao X."/>
            <person name="Rosa B.A."/>
            <person name="Abubucker S."/>
            <person name="Hallsworth-Pepin K."/>
            <person name="Martin J."/>
            <person name="Tyagi R."/>
            <person name="Heizer E."/>
            <person name="Zhang X."/>
            <person name="Bhonagiri-Palsikar V."/>
            <person name="Minx P."/>
            <person name="Warren W.C."/>
            <person name="Wang Q."/>
            <person name="Zhan B."/>
            <person name="Hotez P.J."/>
            <person name="Sternberg P.W."/>
            <person name="Dougall A."/>
            <person name="Gaze S.T."/>
            <person name="Mulvenna J."/>
            <person name="Sotillo J."/>
            <person name="Ranganathan S."/>
            <person name="Rabelo E.M."/>
            <person name="Wilson R.K."/>
            <person name="Felgner P.L."/>
            <person name="Bethony J."/>
            <person name="Hawdon J.M."/>
            <person name="Gasser R.B."/>
            <person name="Loukas A."/>
            <person name="Mitreva M."/>
        </authorList>
    </citation>
    <scope>NUCLEOTIDE SEQUENCE [LARGE SCALE GENOMIC DNA]</scope>
</reference>
<evidence type="ECO:0000313" key="1">
    <source>
        <dbReference type="EMBL" id="ETN78357.1"/>
    </source>
</evidence>
<dbReference type="STRING" id="51031.W2TBI8"/>
<gene>
    <name evidence="1" type="ORF">NECAME_10386</name>
</gene>
<proteinExistence type="predicted"/>
<dbReference type="Proteomes" id="UP000053676">
    <property type="component" value="Unassembled WGS sequence"/>
</dbReference>
<organism evidence="1 2">
    <name type="scientific">Necator americanus</name>
    <name type="common">Human hookworm</name>
    <dbReference type="NCBI Taxonomy" id="51031"/>
    <lineage>
        <taxon>Eukaryota</taxon>
        <taxon>Metazoa</taxon>
        <taxon>Ecdysozoa</taxon>
        <taxon>Nematoda</taxon>
        <taxon>Chromadorea</taxon>
        <taxon>Rhabditida</taxon>
        <taxon>Rhabditina</taxon>
        <taxon>Rhabditomorpha</taxon>
        <taxon>Strongyloidea</taxon>
        <taxon>Ancylostomatidae</taxon>
        <taxon>Bunostominae</taxon>
        <taxon>Necator</taxon>
    </lineage>
</organism>
<sequence>MTPPPALAPVPQTQHAHQQQYQQQYANYAANYHPTAAAAYAHHQQYLQQQHQQYMPQADLGRAFATHVLRNKSATNAISTISNITAQRLHSSDGLGRERDATIGLRPYAPPLILPLDTSTSSGKAVDGVHWIANHFGSLIYLNLAVVECPRVCYQIWQPFLLNVRCPGGLVFFVECCRRGISLGDSLQRLLFLVKYPLAEKDTYIYIVRRTSNLFALREPPNRMGL</sequence>
<dbReference type="EMBL" id="KI659946">
    <property type="protein sequence ID" value="ETN78357.1"/>
    <property type="molecule type" value="Genomic_DNA"/>
</dbReference>
<dbReference type="KEGG" id="nai:NECAME_10386"/>
<keyword evidence="2" id="KW-1185">Reference proteome</keyword>